<dbReference type="SUPFAM" id="SSF101874">
    <property type="entry name" value="YceI-like"/>
    <property type="match status" value="1"/>
</dbReference>
<dbReference type="RefSeq" id="WP_005177274.1">
    <property type="nucleotide sequence ID" value="NZ_BANR01000019.1"/>
</dbReference>
<dbReference type="AlphaFoldDB" id="L7KQT2"/>
<dbReference type="InterPro" id="IPR036761">
    <property type="entry name" value="TTHA0802/YceI-like_sf"/>
</dbReference>
<dbReference type="STRING" id="1220583.GOACH_19_00630"/>
<protein>
    <recommendedName>
        <fullName evidence="3">Lipid/polyisoprenoid-binding YceI-like domain-containing protein</fullName>
    </recommendedName>
</protein>
<dbReference type="OrthoDB" id="3724977at2"/>
<reference evidence="4 5" key="1">
    <citation type="submission" date="2012-12" db="EMBL/GenBank/DDBJ databases">
        <title>Whole genome shotgun sequence of Gordonia aichiensis NBRC 108223.</title>
        <authorList>
            <person name="Isaki-Nakamura S."/>
            <person name="Hosoyama A."/>
            <person name="Tsuchikane K."/>
            <person name="Ando Y."/>
            <person name="Baba S."/>
            <person name="Ohji S."/>
            <person name="Hamada M."/>
            <person name="Tamura T."/>
            <person name="Yamazoe A."/>
            <person name="Yamazaki S."/>
            <person name="Fujita N."/>
        </authorList>
    </citation>
    <scope>NUCLEOTIDE SEQUENCE [LARGE SCALE GENOMIC DNA]</scope>
    <source>
        <strain evidence="4 5">NBRC 108223</strain>
    </source>
</reference>
<dbReference type="InterPro" id="IPR007372">
    <property type="entry name" value="Lipid/polyisoprenoid-bd_YceI"/>
</dbReference>
<evidence type="ECO:0000256" key="1">
    <source>
        <dbReference type="ARBA" id="ARBA00008812"/>
    </source>
</evidence>
<feature type="domain" description="Lipid/polyisoprenoid-binding YceI-like" evidence="3">
    <location>
        <begin position="5"/>
        <end position="177"/>
    </location>
</feature>
<evidence type="ECO:0000313" key="4">
    <source>
        <dbReference type="EMBL" id="GAC50058.1"/>
    </source>
</evidence>
<evidence type="ECO:0000313" key="5">
    <source>
        <dbReference type="Proteomes" id="UP000010988"/>
    </source>
</evidence>
<evidence type="ECO:0000256" key="2">
    <source>
        <dbReference type="SAM" id="MobiDB-lite"/>
    </source>
</evidence>
<organism evidence="4 5">
    <name type="scientific">Gordonia aichiensis NBRC 108223</name>
    <dbReference type="NCBI Taxonomy" id="1220583"/>
    <lineage>
        <taxon>Bacteria</taxon>
        <taxon>Bacillati</taxon>
        <taxon>Actinomycetota</taxon>
        <taxon>Actinomycetes</taxon>
        <taxon>Mycobacteriales</taxon>
        <taxon>Gordoniaceae</taxon>
        <taxon>Gordonia</taxon>
    </lineage>
</organism>
<comment type="similarity">
    <text evidence="1">Belongs to the UPF0312 family.</text>
</comment>
<keyword evidence="5" id="KW-1185">Reference proteome</keyword>
<gene>
    <name evidence="4" type="ORF">GOACH_19_00630</name>
</gene>
<dbReference type="Pfam" id="PF04264">
    <property type="entry name" value="YceI"/>
    <property type="match status" value="1"/>
</dbReference>
<dbReference type="eggNOG" id="COG2353">
    <property type="taxonomic scope" value="Bacteria"/>
</dbReference>
<sequence>MTQDSWELGPAEGTLSVHTDVTGPAARTGHRLTIEMREWSATVSSSDGMPTGLSASVVVESLTVVSGEGGVTPLTGPEKSIARGNALKSLNASKAPTITYDAATITATETGYRLDGTLTINGKSRPHPLDVEVTGAQRATVETVVSQREFGLKPYSMMMGALKVVDEVTVAVDVELPSGP</sequence>
<evidence type="ECO:0000259" key="3">
    <source>
        <dbReference type="SMART" id="SM00867"/>
    </source>
</evidence>
<comment type="caution">
    <text evidence="4">The sequence shown here is derived from an EMBL/GenBank/DDBJ whole genome shotgun (WGS) entry which is preliminary data.</text>
</comment>
<name>L7KQT2_9ACTN</name>
<dbReference type="EMBL" id="BANR01000019">
    <property type="protein sequence ID" value="GAC50058.1"/>
    <property type="molecule type" value="Genomic_DNA"/>
</dbReference>
<feature type="region of interest" description="Disordered" evidence="2">
    <location>
        <begin position="1"/>
        <end position="24"/>
    </location>
</feature>
<dbReference type="SMART" id="SM00867">
    <property type="entry name" value="YceI"/>
    <property type="match status" value="1"/>
</dbReference>
<accession>L7KQT2</accession>
<proteinExistence type="inferred from homology"/>
<dbReference type="Proteomes" id="UP000010988">
    <property type="component" value="Unassembled WGS sequence"/>
</dbReference>
<dbReference type="Gene3D" id="2.40.128.110">
    <property type="entry name" value="Lipid/polyisoprenoid-binding, YceI-like"/>
    <property type="match status" value="1"/>
</dbReference>